<evidence type="ECO:0000313" key="2">
    <source>
        <dbReference type="EMBL" id="GHI87665.1"/>
    </source>
</evidence>
<proteinExistence type="predicted"/>
<evidence type="ECO:0000256" key="1">
    <source>
        <dbReference type="SAM" id="MobiDB-lite"/>
    </source>
</evidence>
<accession>A0A919LDY1</accession>
<dbReference type="EMBL" id="BNEE01000006">
    <property type="protein sequence ID" value="GHI87665.1"/>
    <property type="molecule type" value="Genomic_DNA"/>
</dbReference>
<protein>
    <submittedName>
        <fullName evidence="2">Uncharacterized protein</fullName>
    </submittedName>
</protein>
<name>A0A919LDY1_9ACTN</name>
<reference evidence="2" key="1">
    <citation type="submission" date="2020-09" db="EMBL/GenBank/DDBJ databases">
        <title>Whole genome shotgun sequence of Streptomyces xanthophaeus NBRC 12829.</title>
        <authorList>
            <person name="Komaki H."/>
            <person name="Tamura T."/>
        </authorList>
    </citation>
    <scope>NUCLEOTIDE SEQUENCE</scope>
    <source>
        <strain evidence="2">NBRC 12829</strain>
    </source>
</reference>
<evidence type="ECO:0000313" key="3">
    <source>
        <dbReference type="Proteomes" id="UP000600026"/>
    </source>
</evidence>
<organism evidence="2 3">
    <name type="scientific">Streptomyces xanthophaeus</name>
    <dbReference type="NCBI Taxonomy" id="67385"/>
    <lineage>
        <taxon>Bacteria</taxon>
        <taxon>Bacillati</taxon>
        <taxon>Actinomycetota</taxon>
        <taxon>Actinomycetes</taxon>
        <taxon>Kitasatosporales</taxon>
        <taxon>Streptomycetaceae</taxon>
        <taxon>Streptomyces</taxon>
    </lineage>
</organism>
<gene>
    <name evidence="2" type="ORF">Sxan_50290</name>
</gene>
<sequence length="161" mass="17016">MQTGVNTQVRGRVPDVNPVQAPAPSGQADDMPEPMMVTTHCAPCPRCVFHAWQLTEGGRLQWMAEWECDTCGFGSPQACNREEGWGRAPEHVRAAVVAAEGTVLLRVGGAGGAGLKVFRDALGLTMPELLAAVRDGYRATPVEARYLTELLSAGAEAAGQG</sequence>
<comment type="caution">
    <text evidence="2">The sequence shown here is derived from an EMBL/GenBank/DDBJ whole genome shotgun (WGS) entry which is preliminary data.</text>
</comment>
<dbReference type="AlphaFoldDB" id="A0A919LDY1"/>
<feature type="region of interest" description="Disordered" evidence="1">
    <location>
        <begin position="1"/>
        <end position="32"/>
    </location>
</feature>
<keyword evidence="3" id="KW-1185">Reference proteome</keyword>
<dbReference type="Proteomes" id="UP000600026">
    <property type="component" value="Unassembled WGS sequence"/>
</dbReference>